<evidence type="ECO:0000313" key="2">
    <source>
        <dbReference type="EMBL" id="OOK78520.1"/>
    </source>
</evidence>
<dbReference type="AlphaFoldDB" id="A0A1V3XHE8"/>
<name>A0A1V3XHE8_MYCKA</name>
<organism evidence="2 3">
    <name type="scientific">Mycobacterium kansasii</name>
    <dbReference type="NCBI Taxonomy" id="1768"/>
    <lineage>
        <taxon>Bacteria</taxon>
        <taxon>Bacillati</taxon>
        <taxon>Actinomycetota</taxon>
        <taxon>Actinomycetes</taxon>
        <taxon>Mycobacteriales</taxon>
        <taxon>Mycobacteriaceae</taxon>
        <taxon>Mycobacterium</taxon>
    </lineage>
</organism>
<protein>
    <submittedName>
        <fullName evidence="2">PknH-like extracellular domain protein</fullName>
    </submittedName>
</protein>
<comment type="caution">
    <text evidence="2">The sequence shown here is derived from an EMBL/GenBank/DDBJ whole genome shotgun (WGS) entry which is preliminary data.</text>
</comment>
<feature type="domain" description="PknH-like extracellular" evidence="1">
    <location>
        <begin position="1"/>
        <end position="59"/>
    </location>
</feature>
<dbReference type="InterPro" id="IPR038232">
    <property type="entry name" value="PknH-like_Extracell_sf"/>
</dbReference>
<dbReference type="Pfam" id="PF14032">
    <property type="entry name" value="PknH_C"/>
    <property type="match status" value="1"/>
</dbReference>
<gene>
    <name evidence="2" type="ORF">BZL30_2219</name>
</gene>
<reference evidence="2 3" key="1">
    <citation type="submission" date="2017-02" db="EMBL/GenBank/DDBJ databases">
        <title>Complete genome sequences of Mycobacterium kansasii strains isolated from rhesus macaques.</title>
        <authorList>
            <person name="Panda A."/>
            <person name="Nagaraj S."/>
            <person name="Zhao X."/>
            <person name="Tettelin H."/>
            <person name="Detolla L.J."/>
        </authorList>
    </citation>
    <scope>NUCLEOTIDE SEQUENCE [LARGE SCALE GENOMIC DNA]</scope>
    <source>
        <strain evidence="2 3">11-3813</strain>
    </source>
</reference>
<evidence type="ECO:0000313" key="3">
    <source>
        <dbReference type="Proteomes" id="UP000189229"/>
    </source>
</evidence>
<accession>A0A1V3XHE8</accession>
<proteinExistence type="predicted"/>
<dbReference type="Proteomes" id="UP000189229">
    <property type="component" value="Unassembled WGS sequence"/>
</dbReference>
<dbReference type="InterPro" id="IPR026954">
    <property type="entry name" value="PknH-like_Extracell"/>
</dbReference>
<sequence>MGASNIQPGKPITSMDTSPVTLSLPDCQAALYTSQDPVYAGTGYTGISGLVSSEPGTPTTIGSTRPWWPFRRPTKLARSCSLRRANGKTVRARP</sequence>
<dbReference type="EMBL" id="MVBM01000002">
    <property type="protein sequence ID" value="OOK78520.1"/>
    <property type="molecule type" value="Genomic_DNA"/>
</dbReference>
<evidence type="ECO:0000259" key="1">
    <source>
        <dbReference type="Pfam" id="PF14032"/>
    </source>
</evidence>
<dbReference type="Gene3D" id="3.40.1000.70">
    <property type="entry name" value="PknH-like extracellular domain"/>
    <property type="match status" value="1"/>
</dbReference>